<dbReference type="SUPFAM" id="SSF55874">
    <property type="entry name" value="ATPase domain of HSP90 chaperone/DNA topoisomerase II/histidine kinase"/>
    <property type="match status" value="1"/>
</dbReference>
<dbReference type="RefSeq" id="WP_120370641.1">
    <property type="nucleotide sequence ID" value="NZ_LXGN01000023.1"/>
</dbReference>
<feature type="transmembrane region" description="Helical" evidence="1">
    <location>
        <begin position="54"/>
        <end position="78"/>
    </location>
</feature>
<name>A0A3A8ERF1_9GAMM</name>
<dbReference type="GO" id="GO:0016020">
    <property type="term" value="C:membrane"/>
    <property type="evidence" value="ECO:0007669"/>
    <property type="project" value="InterPro"/>
</dbReference>
<feature type="transmembrane region" description="Helical" evidence="1">
    <location>
        <begin position="84"/>
        <end position="103"/>
    </location>
</feature>
<accession>A0A3A8ERF1</accession>
<dbReference type="Proteomes" id="UP000269001">
    <property type="component" value="Unassembled WGS sequence"/>
</dbReference>
<dbReference type="PANTHER" id="PTHR34220:SF7">
    <property type="entry name" value="SENSOR HISTIDINE KINASE YPDA"/>
    <property type="match status" value="1"/>
</dbReference>
<feature type="transmembrane region" description="Helical" evidence="1">
    <location>
        <begin position="115"/>
        <end position="142"/>
    </location>
</feature>
<dbReference type="InterPro" id="IPR050640">
    <property type="entry name" value="Bact_2-comp_sensor_kinase"/>
</dbReference>
<protein>
    <submittedName>
        <fullName evidence="3">Alginate biosynthesis protein</fullName>
    </submittedName>
</protein>
<keyword evidence="1" id="KW-0472">Membrane</keyword>
<dbReference type="InterPro" id="IPR010559">
    <property type="entry name" value="Sig_transdc_His_kin_internal"/>
</dbReference>
<evidence type="ECO:0000256" key="1">
    <source>
        <dbReference type="SAM" id="Phobius"/>
    </source>
</evidence>
<comment type="caution">
    <text evidence="3">The sequence shown here is derived from an EMBL/GenBank/DDBJ whole genome shotgun (WGS) entry which is preliminary data.</text>
</comment>
<dbReference type="Gene3D" id="3.30.565.10">
    <property type="entry name" value="Histidine kinase-like ATPase, C-terminal domain"/>
    <property type="match status" value="1"/>
</dbReference>
<dbReference type="Pfam" id="PF06580">
    <property type="entry name" value="His_kinase"/>
    <property type="match status" value="1"/>
</dbReference>
<feature type="domain" description="Signal transduction histidine kinase internal region" evidence="2">
    <location>
        <begin position="194"/>
        <end position="271"/>
    </location>
</feature>
<evidence type="ECO:0000313" key="3">
    <source>
        <dbReference type="EMBL" id="RKG32554.1"/>
    </source>
</evidence>
<dbReference type="AlphaFoldDB" id="A0A3A8ERF1"/>
<dbReference type="GO" id="GO:0000155">
    <property type="term" value="F:phosphorelay sensor kinase activity"/>
    <property type="evidence" value="ECO:0007669"/>
    <property type="project" value="InterPro"/>
</dbReference>
<keyword evidence="4" id="KW-1185">Reference proteome</keyword>
<sequence length="394" mass="45330">MWSCRLDKKKRKIKKSITNSSRLADAQNPNDLARPSLPSSNSYFFSKIGQWQHLLELMVASNVLAMVLALTEAGSWQALQGLRLLQYVFFINWVVLSFSAILDRFQVFFNRINQVTALVIGFILLQIIVVSTTCIANVLQHWGSYFSLHHFNHDLLFAGVEMHLSYGILLGAFCLRYMYVRDQWLKQQYSELNARIQAMQARIHPHFLFNSLNSVVSLISIDPDKAETMLISLSKLFRASFQQLKLVSLNDEIELCRQYLFIEQIRLGDRFHVEWKIPYTVQQLKMIQIPLLTLQPLLENSIFHGVENIGGECQIGVLVEILQNQVSIVITNPYSHDTIKTREGHGIAIDNVKQRLRAYYGNTVKFQTYSARGLYTTVVNYQYQANNNKSGLTD</sequence>
<keyword evidence="1" id="KW-0812">Transmembrane</keyword>
<reference evidence="3 4" key="1">
    <citation type="submission" date="2018-09" db="EMBL/GenBank/DDBJ databases">
        <title>The draft genome of Acinetobacter spp. strains.</title>
        <authorList>
            <person name="Qin J."/>
            <person name="Feng Y."/>
            <person name="Zong Z."/>
        </authorList>
    </citation>
    <scope>NUCLEOTIDE SEQUENCE [LARGE SCALE GENOMIC DNA]</scope>
    <source>
        <strain evidence="3 4">WCHAc060096</strain>
    </source>
</reference>
<organism evidence="3 4">
    <name type="scientific">Acinetobacter guerrae</name>
    <dbReference type="NCBI Taxonomy" id="1843371"/>
    <lineage>
        <taxon>Bacteria</taxon>
        <taxon>Pseudomonadati</taxon>
        <taxon>Pseudomonadota</taxon>
        <taxon>Gammaproteobacteria</taxon>
        <taxon>Moraxellales</taxon>
        <taxon>Moraxellaceae</taxon>
        <taxon>Acinetobacter</taxon>
    </lineage>
</organism>
<dbReference type="InterPro" id="IPR036890">
    <property type="entry name" value="HATPase_C_sf"/>
</dbReference>
<evidence type="ECO:0000313" key="4">
    <source>
        <dbReference type="Proteomes" id="UP000269001"/>
    </source>
</evidence>
<dbReference type="EMBL" id="RAXU01000014">
    <property type="protein sequence ID" value="RKG32554.1"/>
    <property type="molecule type" value="Genomic_DNA"/>
</dbReference>
<gene>
    <name evidence="3" type="ORF">D7V21_11600</name>
</gene>
<keyword evidence="1" id="KW-1133">Transmembrane helix</keyword>
<feature type="transmembrane region" description="Helical" evidence="1">
    <location>
        <begin position="162"/>
        <end position="179"/>
    </location>
</feature>
<evidence type="ECO:0000259" key="2">
    <source>
        <dbReference type="Pfam" id="PF06580"/>
    </source>
</evidence>
<proteinExistence type="predicted"/>
<dbReference type="PANTHER" id="PTHR34220">
    <property type="entry name" value="SENSOR HISTIDINE KINASE YPDA"/>
    <property type="match status" value="1"/>
</dbReference>
<dbReference type="OrthoDB" id="2514702at2"/>